<dbReference type="GO" id="GO:0016805">
    <property type="term" value="F:dipeptidase activity"/>
    <property type="evidence" value="ECO:0007669"/>
    <property type="project" value="UniProtKB-KW"/>
</dbReference>
<dbReference type="SUPFAM" id="SSF53187">
    <property type="entry name" value="Zn-dependent exopeptidases"/>
    <property type="match status" value="1"/>
</dbReference>
<dbReference type="InterPro" id="IPR011650">
    <property type="entry name" value="Peptidase_M20_dimer"/>
</dbReference>
<comment type="similarity">
    <text evidence="2">Belongs to the peptidase M20A family.</text>
</comment>
<gene>
    <name evidence="10" type="ORF">BVG16_00110</name>
</gene>
<evidence type="ECO:0000256" key="8">
    <source>
        <dbReference type="ARBA" id="ARBA00023049"/>
    </source>
</evidence>
<dbReference type="SUPFAM" id="SSF55031">
    <property type="entry name" value="Bacterial exopeptidase dimerisation domain"/>
    <property type="match status" value="1"/>
</dbReference>
<dbReference type="InterPro" id="IPR050072">
    <property type="entry name" value="Peptidase_M20A"/>
</dbReference>
<dbReference type="AlphaFoldDB" id="A0A1T2XLV2"/>
<dbReference type="NCBIfam" id="TIGR01887">
    <property type="entry name" value="dipeptidaselike"/>
    <property type="match status" value="1"/>
</dbReference>
<evidence type="ECO:0000256" key="1">
    <source>
        <dbReference type="ARBA" id="ARBA00001947"/>
    </source>
</evidence>
<feature type="domain" description="Peptidase M20 dimerisation" evidence="9">
    <location>
        <begin position="279"/>
        <end position="389"/>
    </location>
</feature>
<dbReference type="PANTHER" id="PTHR43808:SF31">
    <property type="entry name" value="N-ACETYL-L-CITRULLINE DEACETYLASE"/>
    <property type="match status" value="1"/>
</dbReference>
<evidence type="ECO:0000256" key="7">
    <source>
        <dbReference type="ARBA" id="ARBA00022997"/>
    </source>
</evidence>
<dbReference type="Gene3D" id="3.40.630.10">
    <property type="entry name" value="Zn peptidases"/>
    <property type="match status" value="1"/>
</dbReference>
<dbReference type="PANTHER" id="PTHR43808">
    <property type="entry name" value="ACETYLORNITHINE DEACETYLASE"/>
    <property type="match status" value="1"/>
</dbReference>
<organism evidence="10 11">
    <name type="scientific">Paenibacillus selenitireducens</name>
    <dbReference type="NCBI Taxonomy" id="1324314"/>
    <lineage>
        <taxon>Bacteria</taxon>
        <taxon>Bacillati</taxon>
        <taxon>Bacillota</taxon>
        <taxon>Bacilli</taxon>
        <taxon>Bacillales</taxon>
        <taxon>Paenibacillaceae</taxon>
        <taxon>Paenibacillus</taxon>
    </lineage>
</organism>
<evidence type="ECO:0000256" key="4">
    <source>
        <dbReference type="ARBA" id="ARBA00022723"/>
    </source>
</evidence>
<dbReference type="Pfam" id="PF01546">
    <property type="entry name" value="Peptidase_M20"/>
    <property type="match status" value="1"/>
</dbReference>
<dbReference type="GO" id="GO:0006508">
    <property type="term" value="P:proteolysis"/>
    <property type="evidence" value="ECO:0007669"/>
    <property type="project" value="UniProtKB-KW"/>
</dbReference>
<dbReference type="STRING" id="1324314.BVG16_00110"/>
<evidence type="ECO:0000256" key="2">
    <source>
        <dbReference type="ARBA" id="ARBA00006247"/>
    </source>
</evidence>
<dbReference type="GO" id="GO:0008237">
    <property type="term" value="F:metallopeptidase activity"/>
    <property type="evidence" value="ECO:0007669"/>
    <property type="project" value="UniProtKB-KW"/>
</dbReference>
<evidence type="ECO:0000256" key="3">
    <source>
        <dbReference type="ARBA" id="ARBA00022670"/>
    </source>
</evidence>
<keyword evidence="4" id="KW-0479">Metal-binding</keyword>
<comment type="cofactor">
    <cofactor evidence="1">
        <name>Zn(2+)</name>
        <dbReference type="ChEBI" id="CHEBI:29105"/>
    </cofactor>
</comment>
<keyword evidence="3" id="KW-0645">Protease</keyword>
<accession>A0A1T2XLV2</accession>
<dbReference type="GO" id="GO:0006526">
    <property type="term" value="P:L-arginine biosynthetic process"/>
    <property type="evidence" value="ECO:0007669"/>
    <property type="project" value="TreeGrafter"/>
</dbReference>
<keyword evidence="5" id="KW-0378">Hydrolase</keyword>
<dbReference type="GO" id="GO:0008777">
    <property type="term" value="F:acetylornithine deacetylase activity"/>
    <property type="evidence" value="ECO:0007669"/>
    <property type="project" value="TreeGrafter"/>
</dbReference>
<dbReference type="Pfam" id="PF07687">
    <property type="entry name" value="M20_dimer"/>
    <property type="match status" value="1"/>
</dbReference>
<keyword evidence="7" id="KW-0224">Dipeptidase</keyword>
<proteinExistence type="inferred from homology"/>
<dbReference type="RefSeq" id="WP_233146852.1">
    <property type="nucleotide sequence ID" value="NZ_MSZX01000001.1"/>
</dbReference>
<keyword evidence="6" id="KW-0862">Zinc</keyword>
<dbReference type="NCBIfam" id="NF005591">
    <property type="entry name" value="PRK07318.1"/>
    <property type="match status" value="1"/>
</dbReference>
<keyword evidence="11" id="KW-1185">Reference proteome</keyword>
<dbReference type="GO" id="GO:0008270">
    <property type="term" value="F:zinc ion binding"/>
    <property type="evidence" value="ECO:0007669"/>
    <property type="project" value="InterPro"/>
</dbReference>
<evidence type="ECO:0000313" key="11">
    <source>
        <dbReference type="Proteomes" id="UP000190188"/>
    </source>
</evidence>
<keyword evidence="8" id="KW-0482">Metalloprotease</keyword>
<sequence>MQDEQSLDSAANTIDWRVEVEHRRNDLLEDLKGLLRIPSVKDEQTMGQGHPMGREIGRALNYMLELSQQAGFRTKNLDGYVGYAEFGDARNERHIAVLCHLDVVPAGEGWTSPPFEPTIREGKLFARGAIDDKGPTMASFYALRLLQELNLQTKSNIRLIFGTDEENTHLCMEHYKKLEKLPAIGFAPDAEFPIVHAEKGQINTKIVMKPSEERETAGDEGFSLLTFHAGGIANMVPDTAQAVIRGEQQALSSLAEAFQSFFASRKRACHANIDTAVSQVTLTVNGVSAHGMEPEKGVNAGLELIHFLRGASFQSDADRYVACLDTYLFEDCLGQRLGAAYEDDISGPLTINSGIMQFEVDGEAFFHINLRFPVTDHEDRILAKIAEATANYGFAIEPPNIKKPHHVDRNHPMIHRMQRIYAEETQLEPALLTTGGGTYAAHIPSGVAFGPLFPGQESTAHQRDEYMVVDDILTATVIYARAMYELANLEE</sequence>
<dbReference type="Proteomes" id="UP000190188">
    <property type="component" value="Unassembled WGS sequence"/>
</dbReference>
<comment type="caution">
    <text evidence="10">The sequence shown here is derived from an EMBL/GenBank/DDBJ whole genome shotgun (WGS) entry which is preliminary data.</text>
</comment>
<dbReference type="CDD" id="cd03888">
    <property type="entry name" value="M20_PepV"/>
    <property type="match status" value="1"/>
</dbReference>
<reference evidence="10 11" key="1">
    <citation type="submission" date="2017-01" db="EMBL/GenBank/DDBJ databases">
        <title>Genome analysis of Paenibacillus selenitrireducens ES3-24.</title>
        <authorList>
            <person name="Xu D."/>
            <person name="Yao R."/>
            <person name="Zheng S."/>
        </authorList>
    </citation>
    <scope>NUCLEOTIDE SEQUENCE [LARGE SCALE GENOMIC DNA]</scope>
    <source>
        <strain evidence="10 11">ES3-24</strain>
    </source>
</reference>
<evidence type="ECO:0000259" key="9">
    <source>
        <dbReference type="Pfam" id="PF07687"/>
    </source>
</evidence>
<protein>
    <submittedName>
        <fullName evidence="10">Dipeptidase PepV</fullName>
    </submittedName>
</protein>
<evidence type="ECO:0000256" key="6">
    <source>
        <dbReference type="ARBA" id="ARBA00022833"/>
    </source>
</evidence>
<dbReference type="EMBL" id="MSZX01000001">
    <property type="protein sequence ID" value="OPA80798.1"/>
    <property type="molecule type" value="Genomic_DNA"/>
</dbReference>
<dbReference type="InterPro" id="IPR010964">
    <property type="entry name" value="M20A_pepV-rel"/>
</dbReference>
<dbReference type="InterPro" id="IPR002933">
    <property type="entry name" value="Peptidase_M20"/>
</dbReference>
<name>A0A1T2XLV2_9BACL</name>
<evidence type="ECO:0000256" key="5">
    <source>
        <dbReference type="ARBA" id="ARBA00022801"/>
    </source>
</evidence>
<evidence type="ECO:0000313" key="10">
    <source>
        <dbReference type="EMBL" id="OPA80798.1"/>
    </source>
</evidence>
<dbReference type="InterPro" id="IPR036264">
    <property type="entry name" value="Bact_exopeptidase_dim_dom"/>
</dbReference>
<dbReference type="Gene3D" id="3.30.70.360">
    <property type="match status" value="2"/>
</dbReference>